<keyword evidence="1" id="KW-0812">Transmembrane</keyword>
<reference evidence="3" key="1">
    <citation type="submission" date="2017-02" db="EMBL/GenBank/DDBJ databases">
        <authorList>
            <person name="Varghese N."/>
            <person name="Submissions S."/>
        </authorList>
    </citation>
    <scope>NUCLEOTIDE SEQUENCE [LARGE SCALE GENOMIC DNA]</scope>
    <source>
        <strain evidence="3">ATCC 700200</strain>
    </source>
</reference>
<proteinExistence type="predicted"/>
<keyword evidence="1" id="KW-1133">Transmembrane helix</keyword>
<dbReference type="STRING" id="48467.SAMN02745166_00907"/>
<sequence length="259" mass="28241">MSSLKNWPLFRLSLAALMGRGSCWLLLVGALLFVWIAPLLTPWEENPQILQPARAQAAWVYAWIALFTWLPFQASALGHRLRTEGMLEHMRAGGTSKVSQCFQLSASIWIWMVAVVILASLVCLTLTLPKRPEEAKMWAVLVLQYGTLFSLCAAPLLLLAVALGTRTAEVIAFLVPTGLLFMGLFGAAWLAPVLGGSASDVLKSLWLALPHYHLADLTPRLVFKMGPLSNADFSVSALILGLQGSALTILGLCLFRTRS</sequence>
<keyword evidence="3" id="KW-1185">Reference proteome</keyword>
<gene>
    <name evidence="2" type="ORF">SAMN02745166_00907</name>
</gene>
<dbReference type="AlphaFoldDB" id="A0A1T4WYJ9"/>
<feature type="transmembrane region" description="Helical" evidence="1">
    <location>
        <begin position="60"/>
        <end position="81"/>
    </location>
</feature>
<dbReference type="Proteomes" id="UP000190774">
    <property type="component" value="Unassembled WGS sequence"/>
</dbReference>
<evidence type="ECO:0000313" key="3">
    <source>
        <dbReference type="Proteomes" id="UP000190774"/>
    </source>
</evidence>
<feature type="transmembrane region" description="Helical" evidence="1">
    <location>
        <begin position="170"/>
        <end position="191"/>
    </location>
</feature>
<evidence type="ECO:0000313" key="2">
    <source>
        <dbReference type="EMBL" id="SKA82430.1"/>
    </source>
</evidence>
<dbReference type="RefSeq" id="WP_078812101.1">
    <property type="nucleotide sequence ID" value="NZ_FUYE01000002.1"/>
</dbReference>
<organism evidence="2 3">
    <name type="scientific">Prosthecobacter debontii</name>
    <dbReference type="NCBI Taxonomy" id="48467"/>
    <lineage>
        <taxon>Bacteria</taxon>
        <taxon>Pseudomonadati</taxon>
        <taxon>Verrucomicrobiota</taxon>
        <taxon>Verrucomicrobiia</taxon>
        <taxon>Verrucomicrobiales</taxon>
        <taxon>Verrucomicrobiaceae</taxon>
        <taxon>Prosthecobacter</taxon>
    </lineage>
</organism>
<feature type="transmembrane region" description="Helical" evidence="1">
    <location>
        <begin position="233"/>
        <end position="255"/>
    </location>
</feature>
<keyword evidence="1" id="KW-0472">Membrane</keyword>
<feature type="transmembrane region" description="Helical" evidence="1">
    <location>
        <begin position="21"/>
        <end position="40"/>
    </location>
</feature>
<accession>A0A1T4WYJ9</accession>
<dbReference type="OrthoDB" id="187987at2"/>
<protein>
    <recommendedName>
        <fullName evidence="4">ABC-2 type transport system permease protein</fullName>
    </recommendedName>
</protein>
<name>A0A1T4WYJ9_9BACT</name>
<feature type="transmembrane region" description="Helical" evidence="1">
    <location>
        <begin position="102"/>
        <end position="128"/>
    </location>
</feature>
<evidence type="ECO:0000256" key="1">
    <source>
        <dbReference type="SAM" id="Phobius"/>
    </source>
</evidence>
<feature type="transmembrane region" description="Helical" evidence="1">
    <location>
        <begin position="140"/>
        <end position="163"/>
    </location>
</feature>
<evidence type="ECO:0008006" key="4">
    <source>
        <dbReference type="Google" id="ProtNLM"/>
    </source>
</evidence>
<dbReference type="EMBL" id="FUYE01000002">
    <property type="protein sequence ID" value="SKA82430.1"/>
    <property type="molecule type" value="Genomic_DNA"/>
</dbReference>